<dbReference type="InterPro" id="IPR000626">
    <property type="entry name" value="Ubiquitin-like_dom"/>
</dbReference>
<keyword evidence="5" id="KW-0064">Aspartyl protease</keyword>
<comment type="subunit">
    <text evidence="3">Binds ubiquitin and polyubiquitinated proteins.</text>
</comment>
<dbReference type="GO" id="GO:0004190">
    <property type="term" value="F:aspartic-type endopeptidase activity"/>
    <property type="evidence" value="ECO:0007669"/>
    <property type="project" value="UniProtKB-KW"/>
</dbReference>
<dbReference type="Proteomes" id="UP000439903">
    <property type="component" value="Unassembled WGS sequence"/>
</dbReference>
<dbReference type="CDD" id="cd01796">
    <property type="entry name" value="Ubl_Ddi1_like"/>
    <property type="match status" value="1"/>
</dbReference>
<dbReference type="PROSITE" id="PS50053">
    <property type="entry name" value="UBIQUITIN_2"/>
    <property type="match status" value="1"/>
</dbReference>
<evidence type="ECO:0000256" key="4">
    <source>
        <dbReference type="ARBA" id="ARBA00022670"/>
    </source>
</evidence>
<organism evidence="8 9">
    <name type="scientific">Gigaspora margarita</name>
    <dbReference type="NCBI Taxonomy" id="4874"/>
    <lineage>
        <taxon>Eukaryota</taxon>
        <taxon>Fungi</taxon>
        <taxon>Fungi incertae sedis</taxon>
        <taxon>Mucoromycota</taxon>
        <taxon>Glomeromycotina</taxon>
        <taxon>Glomeromycetes</taxon>
        <taxon>Diversisporales</taxon>
        <taxon>Gigasporaceae</taxon>
        <taxon>Gigaspora</taxon>
    </lineage>
</organism>
<dbReference type="InterPro" id="IPR021109">
    <property type="entry name" value="Peptidase_aspartic_dom_sf"/>
</dbReference>
<reference evidence="8 9" key="1">
    <citation type="journal article" date="2019" name="Environ. Microbiol.">
        <title>At the nexus of three kingdoms: the genome of the mycorrhizal fungus Gigaspora margarita provides insights into plant, endobacterial and fungal interactions.</title>
        <authorList>
            <person name="Venice F."/>
            <person name="Ghignone S."/>
            <person name="Salvioli di Fossalunga A."/>
            <person name="Amselem J."/>
            <person name="Novero M."/>
            <person name="Xianan X."/>
            <person name="Sedzielewska Toro K."/>
            <person name="Morin E."/>
            <person name="Lipzen A."/>
            <person name="Grigoriev I.V."/>
            <person name="Henrissat B."/>
            <person name="Martin F.M."/>
            <person name="Bonfante P."/>
        </authorList>
    </citation>
    <scope>NUCLEOTIDE SEQUENCE [LARGE SCALE GENOMIC DNA]</scope>
    <source>
        <strain evidence="8 9">BEG34</strain>
    </source>
</reference>
<accession>A0A8H4EH91</accession>
<dbReference type="OrthoDB" id="1047367at2759"/>
<evidence type="ECO:0000256" key="3">
    <source>
        <dbReference type="ARBA" id="ARBA00011128"/>
    </source>
</evidence>
<dbReference type="SMART" id="SM00213">
    <property type="entry name" value="UBQ"/>
    <property type="match status" value="1"/>
</dbReference>
<proteinExistence type="inferred from homology"/>
<evidence type="ECO:0000256" key="6">
    <source>
        <dbReference type="ARBA" id="ARBA00022801"/>
    </source>
</evidence>
<dbReference type="SUPFAM" id="SSF54236">
    <property type="entry name" value="Ubiquitin-like"/>
    <property type="match status" value="1"/>
</dbReference>
<evidence type="ECO:0000313" key="8">
    <source>
        <dbReference type="EMBL" id="KAF0483167.1"/>
    </source>
</evidence>
<dbReference type="Pfam" id="PF00240">
    <property type="entry name" value="ubiquitin"/>
    <property type="match status" value="1"/>
</dbReference>
<comment type="similarity">
    <text evidence="2">Belongs to the DDI1 family.</text>
</comment>
<dbReference type="CDD" id="cd05479">
    <property type="entry name" value="RP_DDI"/>
    <property type="match status" value="1"/>
</dbReference>
<evidence type="ECO:0000256" key="5">
    <source>
        <dbReference type="ARBA" id="ARBA00022750"/>
    </source>
</evidence>
<dbReference type="SUPFAM" id="SSF50630">
    <property type="entry name" value="Acid proteases"/>
    <property type="match status" value="1"/>
</dbReference>
<keyword evidence="4" id="KW-0645">Protease</keyword>
<gene>
    <name evidence="8" type="ORF">F8M41_023335</name>
</gene>
<dbReference type="InterPro" id="IPR029071">
    <property type="entry name" value="Ubiquitin-like_domsf"/>
</dbReference>
<sequence length="312" mass="35181">MKISVITEAGEIHNIEVDSQIELENLKALIEAETGIPPADQIISYHDKELTDPKKTLEQYSVLENDMLLIRKNQSHTIPRDGAPEIELMRQQILNDPQISRQLLQTQPELFNAAFTGPTQFATLVRQMNQRSQQIQQISVHNDPLNIEDQRKIEEGIRMENVERNKQKALDLIPQFFAPVIMLYIDIEVNGHPIKAFVDSGAQSTIMSPQCAEKCGIMRLVDQRCAGQAIGVGTAEIIGRIHYIDIDVKNLPLSLECSFMIMQGSHDVLFGLDMLMCHQACIDLKKKALIINDVEIPFLAEHELPESAIRIG</sequence>
<feature type="domain" description="Ubiquitin-like" evidence="7">
    <location>
        <begin position="1"/>
        <end position="70"/>
    </location>
</feature>
<comment type="function">
    <text evidence="1">Probable aspartic protease. May be involved in the regulation of exocytosis. Acts as a linker between the 19S proteasome and polyubiquitinated proteins via UBA domain interactions with ubiquitin for their subsequent degradation. Required for S-phase checkpoint control.</text>
</comment>
<dbReference type="AlphaFoldDB" id="A0A8H4EH91"/>
<evidence type="ECO:0000259" key="7">
    <source>
        <dbReference type="PROSITE" id="PS50053"/>
    </source>
</evidence>
<dbReference type="Pfam" id="PF09668">
    <property type="entry name" value="Asp_protease"/>
    <property type="match status" value="1"/>
</dbReference>
<evidence type="ECO:0000256" key="1">
    <source>
        <dbReference type="ARBA" id="ARBA00003231"/>
    </source>
</evidence>
<keyword evidence="6" id="KW-0378">Hydrolase</keyword>
<dbReference type="Gene3D" id="3.10.20.90">
    <property type="entry name" value="Phosphatidylinositol 3-kinase Catalytic Subunit, Chain A, domain 1"/>
    <property type="match status" value="1"/>
</dbReference>
<dbReference type="InterPro" id="IPR019103">
    <property type="entry name" value="Peptidase_aspartic_DDI1-type"/>
</dbReference>
<dbReference type="EMBL" id="WTPW01000754">
    <property type="protein sequence ID" value="KAF0483167.1"/>
    <property type="molecule type" value="Genomic_DNA"/>
</dbReference>
<dbReference type="GO" id="GO:0006508">
    <property type="term" value="P:proteolysis"/>
    <property type="evidence" value="ECO:0007669"/>
    <property type="project" value="UniProtKB-KW"/>
</dbReference>
<name>A0A8H4EH91_GIGMA</name>
<dbReference type="InterPro" id="IPR033882">
    <property type="entry name" value="DDI1_N"/>
</dbReference>
<evidence type="ECO:0000256" key="2">
    <source>
        <dbReference type="ARBA" id="ARBA00009136"/>
    </source>
</evidence>
<evidence type="ECO:0000313" key="9">
    <source>
        <dbReference type="Proteomes" id="UP000439903"/>
    </source>
</evidence>
<protein>
    <submittedName>
        <fullName evidence="8">DNA damage-inducible protein 1</fullName>
    </submittedName>
</protein>
<dbReference type="Gene3D" id="2.40.70.10">
    <property type="entry name" value="Acid Proteases"/>
    <property type="match status" value="1"/>
</dbReference>
<dbReference type="PANTHER" id="PTHR12917">
    <property type="entry name" value="ASPARTYL PROTEASE DDI-RELATED"/>
    <property type="match status" value="1"/>
</dbReference>
<comment type="caution">
    <text evidence="8">The sequence shown here is derived from an EMBL/GenBank/DDBJ whole genome shotgun (WGS) entry which is preliminary data.</text>
</comment>
<dbReference type="PANTHER" id="PTHR12917:SF1">
    <property type="entry name" value="AT13091P"/>
    <property type="match status" value="1"/>
</dbReference>
<keyword evidence="9" id="KW-1185">Reference proteome</keyword>